<evidence type="ECO:0000256" key="2">
    <source>
        <dbReference type="ARBA" id="ARBA00008954"/>
    </source>
</evidence>
<keyword evidence="4 7" id="KW-0808">Transferase</keyword>
<dbReference type="NCBIfam" id="NF005682">
    <property type="entry name" value="PRK07480.1"/>
    <property type="match status" value="1"/>
</dbReference>
<dbReference type="GO" id="GO:0008483">
    <property type="term" value="F:transaminase activity"/>
    <property type="evidence" value="ECO:0007669"/>
    <property type="project" value="UniProtKB-KW"/>
</dbReference>
<dbReference type="GO" id="GO:0030170">
    <property type="term" value="F:pyridoxal phosphate binding"/>
    <property type="evidence" value="ECO:0007669"/>
    <property type="project" value="InterPro"/>
</dbReference>
<accession>C6XP14</accession>
<evidence type="ECO:0000256" key="6">
    <source>
        <dbReference type="RuleBase" id="RU003560"/>
    </source>
</evidence>
<dbReference type="EMBL" id="CP001678">
    <property type="protein sequence ID" value="ACT60194.1"/>
    <property type="molecule type" value="Genomic_DNA"/>
</dbReference>
<dbReference type="RefSeq" id="WP_015828344.1">
    <property type="nucleotide sequence ID" value="NC_012982.1"/>
</dbReference>
<dbReference type="STRING" id="582402.Hbal_2519"/>
<dbReference type="AlphaFoldDB" id="C6XP14"/>
<dbReference type="InterPro" id="IPR049704">
    <property type="entry name" value="Aminotrans_3_PPA_site"/>
</dbReference>
<dbReference type="InterPro" id="IPR005814">
    <property type="entry name" value="Aminotrans_3"/>
</dbReference>
<evidence type="ECO:0000313" key="7">
    <source>
        <dbReference type="EMBL" id="ACT60194.1"/>
    </source>
</evidence>
<comment type="similarity">
    <text evidence="2 6">Belongs to the class-III pyridoxal-phosphate-dependent aminotransferase family.</text>
</comment>
<dbReference type="OrthoDB" id="9801834at2"/>
<dbReference type="FunFam" id="3.40.640.10:FF:000014">
    <property type="entry name" value="Adenosylmethionine-8-amino-7-oxononanoate aminotransferase, probable"/>
    <property type="match status" value="1"/>
</dbReference>
<dbReference type="InterPro" id="IPR015424">
    <property type="entry name" value="PyrdxlP-dep_Trfase"/>
</dbReference>
<keyword evidence="8" id="KW-1185">Reference proteome</keyword>
<dbReference type="CDD" id="cd00610">
    <property type="entry name" value="OAT_like"/>
    <property type="match status" value="1"/>
</dbReference>
<evidence type="ECO:0000313" key="8">
    <source>
        <dbReference type="Proteomes" id="UP000002745"/>
    </source>
</evidence>
<evidence type="ECO:0000256" key="1">
    <source>
        <dbReference type="ARBA" id="ARBA00001933"/>
    </source>
</evidence>
<evidence type="ECO:0000256" key="4">
    <source>
        <dbReference type="ARBA" id="ARBA00022679"/>
    </source>
</evidence>
<dbReference type="SUPFAM" id="SSF53383">
    <property type="entry name" value="PLP-dependent transferases"/>
    <property type="match status" value="1"/>
</dbReference>
<organism evidence="7 8">
    <name type="scientific">Hirschia baltica (strain ATCC 49814 / DSM 5838 / IFAM 1418)</name>
    <dbReference type="NCBI Taxonomy" id="582402"/>
    <lineage>
        <taxon>Bacteria</taxon>
        <taxon>Pseudomonadati</taxon>
        <taxon>Pseudomonadota</taxon>
        <taxon>Alphaproteobacteria</taxon>
        <taxon>Hyphomonadales</taxon>
        <taxon>Hyphomonadaceae</taxon>
        <taxon>Hirschia</taxon>
    </lineage>
</organism>
<dbReference type="Proteomes" id="UP000002745">
    <property type="component" value="Chromosome"/>
</dbReference>
<dbReference type="Gene3D" id="3.40.640.10">
    <property type="entry name" value="Type I PLP-dependent aspartate aminotransferase-like (Major domain)"/>
    <property type="match status" value="1"/>
</dbReference>
<gene>
    <name evidence="7" type="ordered locus">Hbal_2519</name>
</gene>
<dbReference type="InterPro" id="IPR015422">
    <property type="entry name" value="PyrdxlP-dep_Trfase_small"/>
</dbReference>
<reference evidence="8" key="1">
    <citation type="journal article" date="2011" name="J. Bacteriol.">
        <title>Genome sequences of eight morphologically diverse alphaproteobacteria.</title>
        <authorList>
            <consortium name="US DOE Joint Genome Institute"/>
            <person name="Brown P.J."/>
            <person name="Kysela D.T."/>
            <person name="Buechlein A."/>
            <person name="Hemmerich C."/>
            <person name="Brun Y.V."/>
        </authorList>
    </citation>
    <scope>NUCLEOTIDE SEQUENCE [LARGE SCALE GENOMIC DNA]</scope>
    <source>
        <strain evidence="8">ATCC 49814 / DSM 5838 / IFAM 1418</strain>
    </source>
</reference>
<name>C6XP14_HIRBI</name>
<keyword evidence="3 7" id="KW-0032">Aminotransferase</keyword>
<dbReference type="HOGENOM" id="CLU_016922_4_1_5"/>
<dbReference type="eggNOG" id="COG0161">
    <property type="taxonomic scope" value="Bacteria"/>
</dbReference>
<evidence type="ECO:0000256" key="3">
    <source>
        <dbReference type="ARBA" id="ARBA00022576"/>
    </source>
</evidence>
<dbReference type="PANTHER" id="PTHR43094">
    <property type="entry name" value="AMINOTRANSFERASE"/>
    <property type="match status" value="1"/>
</dbReference>
<dbReference type="Gene3D" id="3.90.1150.10">
    <property type="entry name" value="Aspartate Aminotransferase, domain 1"/>
    <property type="match status" value="1"/>
</dbReference>
<dbReference type="PROSITE" id="PS00600">
    <property type="entry name" value="AA_TRANSFER_CLASS_3"/>
    <property type="match status" value="1"/>
</dbReference>
<evidence type="ECO:0000256" key="5">
    <source>
        <dbReference type="ARBA" id="ARBA00022898"/>
    </source>
</evidence>
<comment type="cofactor">
    <cofactor evidence="1">
        <name>pyridoxal 5'-phosphate</name>
        <dbReference type="ChEBI" id="CHEBI:597326"/>
    </cofactor>
</comment>
<dbReference type="KEGG" id="hba:Hbal_2519"/>
<dbReference type="PIRSF" id="PIRSF000521">
    <property type="entry name" value="Transaminase_4ab_Lys_Orn"/>
    <property type="match status" value="1"/>
</dbReference>
<sequence length="457" mass="50541">MLRSNKTTEEWQALDAAHHVHPFCDHKSLKENGVKVIVKGEGSHLWDSDGNKILDGMAGLWCVNVGYGRKDLTEVAARQMDELPYYNTFFQCSSPPQIELANKLSEVTPEHINHFFYANSGSEANDSIIKFIRLYWDQKGKPEKRTIIGRNLGYHGSTIAATSLSGMGAMKKLGGNYLPEFEHILEPHYYMHGNGMTEEEFGLYAANQLEEKILEIGADKVGAFFGEPVQGAGGVIDPPANYWPRIQEICTKYNILLVCDEVICGFGRLGTWFGQNFYGIKPDIMTMAKGLSSGYMPISAIGFSDDVYEALHYSGVLANGYTYSGHPVSCAVALKNIQILQDEKIIDRVASEAVPAFREGLKSLSKNHSIIGEVRGQGLLAGIQLMKNAADKVQFEVEEQAANICRDIAIKHGLIMRAVDRTMVVCPPLVITPSEITEFLEKADAALTETEAYFGLR</sequence>
<dbReference type="Pfam" id="PF00202">
    <property type="entry name" value="Aminotran_3"/>
    <property type="match status" value="1"/>
</dbReference>
<keyword evidence="5 6" id="KW-0663">Pyridoxal phosphate</keyword>
<dbReference type="PANTHER" id="PTHR43094:SF1">
    <property type="entry name" value="AMINOTRANSFERASE CLASS-III"/>
    <property type="match status" value="1"/>
</dbReference>
<protein>
    <submittedName>
        <fullName evidence="7">Aminotransferase class-III</fullName>
    </submittedName>
</protein>
<dbReference type="InterPro" id="IPR015421">
    <property type="entry name" value="PyrdxlP-dep_Trfase_major"/>
</dbReference>
<proteinExistence type="inferred from homology"/>